<dbReference type="PANTHER" id="PTHR31105">
    <property type="entry name" value="EXTRA-LARGE G-PROTEIN-LIKE"/>
    <property type="match status" value="1"/>
</dbReference>
<reference evidence="5" key="1">
    <citation type="journal article" date="2014" name="Science">
        <title>The coffee genome provides insight into the convergent evolution of caffeine biosynthesis.</title>
        <authorList>
            <person name="Denoeud F."/>
            <person name="Carretero-Paulet L."/>
            <person name="Dereeper A."/>
            <person name="Droc G."/>
            <person name="Guyot R."/>
            <person name="Pietrella M."/>
            <person name="Zheng C."/>
            <person name="Alberti A."/>
            <person name="Anthony F."/>
            <person name="Aprea G."/>
            <person name="Aury J.M."/>
            <person name="Bento P."/>
            <person name="Bernard M."/>
            <person name="Bocs S."/>
            <person name="Campa C."/>
            <person name="Cenci A."/>
            <person name="Combes M.C."/>
            <person name="Crouzillat D."/>
            <person name="Da Silva C."/>
            <person name="Daddiego L."/>
            <person name="De Bellis F."/>
            <person name="Dussert S."/>
            <person name="Garsmeur O."/>
            <person name="Gayraud T."/>
            <person name="Guignon V."/>
            <person name="Jahn K."/>
            <person name="Jamilloux V."/>
            <person name="Joet T."/>
            <person name="Labadie K."/>
            <person name="Lan T."/>
            <person name="Leclercq J."/>
            <person name="Lepelley M."/>
            <person name="Leroy T."/>
            <person name="Li L.T."/>
            <person name="Librado P."/>
            <person name="Lopez L."/>
            <person name="Munoz A."/>
            <person name="Noel B."/>
            <person name="Pallavicini A."/>
            <person name="Perrotta G."/>
            <person name="Poncet V."/>
            <person name="Pot D."/>
            <person name="Priyono X."/>
            <person name="Rigoreau M."/>
            <person name="Rouard M."/>
            <person name="Rozas J."/>
            <person name="Tranchant-Dubreuil C."/>
            <person name="VanBuren R."/>
            <person name="Zhang Q."/>
            <person name="Andrade A.C."/>
            <person name="Argout X."/>
            <person name="Bertrand B."/>
            <person name="de Kochko A."/>
            <person name="Graziosi G."/>
            <person name="Henry R.J."/>
            <person name="Jayarama X."/>
            <person name="Ming R."/>
            <person name="Nagai C."/>
            <person name="Rounsley S."/>
            <person name="Sankoff D."/>
            <person name="Giuliano G."/>
            <person name="Albert V.A."/>
            <person name="Wincker P."/>
            <person name="Lashermes P."/>
        </authorList>
    </citation>
    <scope>NUCLEOTIDE SEQUENCE [LARGE SCALE GENOMIC DNA]</scope>
    <source>
        <strain evidence="5">cv. DH200-94</strain>
    </source>
</reference>
<dbReference type="InterPro" id="IPR021480">
    <property type="entry name" value="Zinc_ribbon_12"/>
</dbReference>
<dbReference type="GO" id="GO:1900150">
    <property type="term" value="P:regulation of defense response to fungus"/>
    <property type="evidence" value="ECO:0007669"/>
    <property type="project" value="InterPro"/>
</dbReference>
<evidence type="ECO:0000256" key="1">
    <source>
        <dbReference type="SAM" id="MobiDB-lite"/>
    </source>
</evidence>
<feature type="region of interest" description="Disordered" evidence="1">
    <location>
        <begin position="690"/>
        <end position="742"/>
    </location>
</feature>
<keyword evidence="5" id="KW-1185">Reference proteome</keyword>
<dbReference type="Gramene" id="CDP08707">
    <property type="protein sequence ID" value="CDP08707"/>
    <property type="gene ID" value="GSCOC_T00027768001"/>
</dbReference>
<feature type="compositionally biased region" description="Polar residues" evidence="1">
    <location>
        <begin position="719"/>
        <end position="733"/>
    </location>
</feature>
<dbReference type="Pfam" id="PF22910">
    <property type="entry name" value="EDR4-like_1st"/>
    <property type="match status" value="1"/>
</dbReference>
<dbReference type="InterPro" id="IPR040244">
    <property type="entry name" value="EDR4-like"/>
</dbReference>
<protein>
    <submittedName>
        <fullName evidence="4">Uncharacterized protein</fullName>
    </submittedName>
</protein>
<evidence type="ECO:0000313" key="4">
    <source>
        <dbReference type="EMBL" id="CDP08707.1"/>
    </source>
</evidence>
<feature type="compositionally biased region" description="Polar residues" evidence="1">
    <location>
        <begin position="701"/>
        <end position="711"/>
    </location>
</feature>
<dbReference type="FunCoup" id="A0A068UKB6">
    <property type="interactions" value="1784"/>
</dbReference>
<dbReference type="STRING" id="49390.A0A068UKB6"/>
<dbReference type="OrthoDB" id="2020426at2759"/>
<evidence type="ECO:0000313" key="5">
    <source>
        <dbReference type="Proteomes" id="UP000295252"/>
    </source>
</evidence>
<dbReference type="Pfam" id="PF11331">
    <property type="entry name" value="Zn_ribbon_12"/>
    <property type="match status" value="1"/>
</dbReference>
<dbReference type="PANTHER" id="PTHR31105:SF42">
    <property type="entry name" value="OS02G0258300 PROTEIN"/>
    <property type="match status" value="1"/>
</dbReference>
<dbReference type="AlphaFoldDB" id="A0A068UKB6"/>
<evidence type="ECO:0000259" key="2">
    <source>
        <dbReference type="Pfam" id="PF11331"/>
    </source>
</evidence>
<dbReference type="OMA" id="NYTVYQC"/>
<feature type="compositionally biased region" description="Polar residues" evidence="1">
    <location>
        <begin position="570"/>
        <end position="586"/>
    </location>
</feature>
<proteinExistence type="predicted"/>
<evidence type="ECO:0000259" key="3">
    <source>
        <dbReference type="Pfam" id="PF22910"/>
    </source>
</evidence>
<organism evidence="4 5">
    <name type="scientific">Coffea canephora</name>
    <name type="common">Robusta coffee</name>
    <dbReference type="NCBI Taxonomy" id="49390"/>
    <lineage>
        <taxon>Eukaryota</taxon>
        <taxon>Viridiplantae</taxon>
        <taxon>Streptophyta</taxon>
        <taxon>Embryophyta</taxon>
        <taxon>Tracheophyta</taxon>
        <taxon>Spermatophyta</taxon>
        <taxon>Magnoliopsida</taxon>
        <taxon>eudicotyledons</taxon>
        <taxon>Gunneridae</taxon>
        <taxon>Pentapetalae</taxon>
        <taxon>asterids</taxon>
        <taxon>lamiids</taxon>
        <taxon>Gentianales</taxon>
        <taxon>Rubiaceae</taxon>
        <taxon>Ixoroideae</taxon>
        <taxon>Gardenieae complex</taxon>
        <taxon>Bertiereae - Coffeeae clade</taxon>
        <taxon>Coffeeae</taxon>
        <taxon>Coffea</taxon>
    </lineage>
</organism>
<feature type="domain" description="Probable zinc-ribbon" evidence="2">
    <location>
        <begin position="504"/>
        <end position="547"/>
    </location>
</feature>
<dbReference type="InterPro" id="IPR055126">
    <property type="entry name" value="EDR4-like_N"/>
</dbReference>
<dbReference type="Proteomes" id="UP000295252">
    <property type="component" value="Chromosome IV"/>
</dbReference>
<dbReference type="EMBL" id="HG739119">
    <property type="protein sequence ID" value="CDP08707.1"/>
    <property type="molecule type" value="Genomic_DNA"/>
</dbReference>
<accession>A0A068UKB6</accession>
<feature type="domain" description="Enhanced disease resistance 4-like N-terminal" evidence="3">
    <location>
        <begin position="6"/>
        <end position="39"/>
    </location>
</feature>
<dbReference type="PhylomeDB" id="A0A068UKB6"/>
<feature type="region of interest" description="Disordered" evidence="1">
    <location>
        <begin position="565"/>
        <end position="586"/>
    </location>
</feature>
<feature type="region of interest" description="Disordered" evidence="1">
    <location>
        <begin position="44"/>
        <end position="108"/>
    </location>
</feature>
<name>A0A068UKB6_COFCA</name>
<feature type="region of interest" description="Disordered" evidence="1">
    <location>
        <begin position="602"/>
        <end position="638"/>
    </location>
</feature>
<dbReference type="InParanoid" id="A0A068UKB6"/>
<gene>
    <name evidence="4" type="ORF">GSCOC_T00027768001</name>
</gene>
<feature type="compositionally biased region" description="Basic and acidic residues" evidence="1">
    <location>
        <begin position="49"/>
        <end position="76"/>
    </location>
</feature>
<sequence length="919" mass="102821">MSEPAEVRLVQCPKCENLLPELTHYSVYRCGACSAVLRAKSTNDDVDALSEKSEEERNEGFSGRLAEKSKDIEVPKMSKINTGEVSEDDVKSNDNSSNRSDRRRFFHDRTENYGASQVTGADKWVVEDGLEVDDNIIGINGTKRDKNFKNMKPQIGGRKGFLISSEQLDWRNRGRESEMEDFRRDQRIDPDGTRYLASKYSEEGPSNYQLQSNYGYRKPVINRNELGGSDDVEHLVENQAELLRKLDELKDKLSRSCNVVDEPKDKVPPGRRMVHPDPYGYSEKWFSENYLASNRPPVPYSFPYHDAARPSYANHSSETSPFINRHDMVGPGFYPPMHTSTHLQEFEDPLRSQMFRRGPQAPVPFQQKPPPVHFSRMYADSNIAPMDSFESFPPNMHNHHPSCSCFHCHSTYQVPRQVPYKAYGVKQFSDVTDDPAFYHHEYQNASGAQHYGGRFNASASFKSSSSVSHTRWPSDLQSEASGLVRSRPSKVLLSTSRHRCLPVAGGAPFFACQNCHELLLLPDKVQVHKNLMKIRCGACSTLILLTVDSKRLSVSVHKKFNVRHSDNLKEGSSQTHGHPKQASINFSSDDYDNSGCNFQSMDREFGPLSTGPGSSIKSADIRSPHSTFSSSSEKEENLENLTAIRKSLNSSELPVKGKLSPPPAGSPLQDYFDYSNKYNAANRLGNATRSGHFEEEKSISKKTISRQNSMKDASATEIEISSNEYSNTGTSLDSGEASREGDQMRANKAAESFFAGMIKKSFRDSNISYDDADNEKANVTVNGYLISERIIKKAEKLAGPIQPGHYWYDFRAGFWGVIGGPCLGIIPPFIEEFNHPMPETCTGGSTGVFVNGRELHQKDLNLLGSRGLPTDRGRSFIVEISGRVLDEDTGEELKSLGKLAPTIERLKRGFGMKDPKAVV</sequence>